<dbReference type="AlphaFoldDB" id="A0A926HLJ3"/>
<sequence length="80" mass="8859">MELLCDMVIRLFENAPGDPSAFAKCLSPLLSDNCYQALVQIKAVLEDDSLNDRECFMKIEKIVSIYEGLGSGCGNRHDFG</sequence>
<proteinExistence type="predicted"/>
<dbReference type="Proteomes" id="UP000654279">
    <property type="component" value="Unassembled WGS sequence"/>
</dbReference>
<organism evidence="1 2">
    <name type="scientific">Luoshenia tenuis</name>
    <dbReference type="NCBI Taxonomy" id="2763654"/>
    <lineage>
        <taxon>Bacteria</taxon>
        <taxon>Bacillati</taxon>
        <taxon>Bacillota</taxon>
        <taxon>Clostridia</taxon>
        <taxon>Christensenellales</taxon>
        <taxon>Christensenellaceae</taxon>
        <taxon>Luoshenia</taxon>
    </lineage>
</organism>
<evidence type="ECO:0000313" key="1">
    <source>
        <dbReference type="EMBL" id="MBC8528153.1"/>
    </source>
</evidence>
<keyword evidence="2" id="KW-1185">Reference proteome</keyword>
<gene>
    <name evidence="1" type="ORF">H8699_01695</name>
</gene>
<accession>A0A926HLJ3</accession>
<reference evidence="1" key="1">
    <citation type="submission" date="2020-08" db="EMBL/GenBank/DDBJ databases">
        <title>Genome public.</title>
        <authorList>
            <person name="Liu C."/>
            <person name="Sun Q."/>
        </authorList>
    </citation>
    <scope>NUCLEOTIDE SEQUENCE</scope>
    <source>
        <strain evidence="1">NSJ-44</strain>
    </source>
</reference>
<dbReference type="RefSeq" id="WP_249284195.1">
    <property type="nucleotide sequence ID" value="NZ_JACRSO010000001.1"/>
</dbReference>
<dbReference type="EMBL" id="JACRSO010000001">
    <property type="protein sequence ID" value="MBC8528153.1"/>
    <property type="molecule type" value="Genomic_DNA"/>
</dbReference>
<protein>
    <submittedName>
        <fullName evidence="1">Uncharacterized protein</fullName>
    </submittedName>
</protein>
<name>A0A926HLJ3_9FIRM</name>
<comment type="caution">
    <text evidence="1">The sequence shown here is derived from an EMBL/GenBank/DDBJ whole genome shotgun (WGS) entry which is preliminary data.</text>
</comment>
<evidence type="ECO:0000313" key="2">
    <source>
        <dbReference type="Proteomes" id="UP000654279"/>
    </source>
</evidence>